<evidence type="ECO:0000256" key="5">
    <source>
        <dbReference type="ARBA" id="ARBA00022837"/>
    </source>
</evidence>
<dbReference type="STRING" id="215637.A0A4P9ZNH1"/>
<dbReference type="Pfam" id="PF13499">
    <property type="entry name" value="EF-hand_7"/>
    <property type="match status" value="1"/>
</dbReference>
<dbReference type="GO" id="GO:0005509">
    <property type="term" value="F:calcium ion binding"/>
    <property type="evidence" value="ECO:0007669"/>
    <property type="project" value="InterPro"/>
</dbReference>
<dbReference type="SMART" id="SM00054">
    <property type="entry name" value="EFh"/>
    <property type="match status" value="3"/>
</dbReference>
<sequence length="190" mass="22376">MGKTNSKLSHEELRDLREMTYFEKSELKQWYKGFIKDFPNGTLGPNEFRKIYKQFFPFGDSSEFADYVFRVFDRNNNNQIDFKEFICALSISCRGNLQEKLQWTFNLYDIDRDGYITYEEMLQIVEAIYKMVGTMVNLPEDEDTPEKRVKKLFNMIDTDRDGKVSLTEFQQGAEKDPSIVEALNLYAGLV</sequence>
<evidence type="ECO:0000313" key="9">
    <source>
        <dbReference type="EMBL" id="RKP34833.1"/>
    </source>
</evidence>
<name>A0A4P9ZNH1_9FUNG</name>
<dbReference type="InterPro" id="IPR028846">
    <property type="entry name" value="Recoverin"/>
</dbReference>
<dbReference type="InterPro" id="IPR002048">
    <property type="entry name" value="EF_hand_dom"/>
</dbReference>
<gene>
    <name evidence="9" type="ORF">BJ085DRAFT_40312</name>
</gene>
<feature type="domain" description="EF-hand" evidence="8">
    <location>
        <begin position="144"/>
        <end position="179"/>
    </location>
</feature>
<dbReference type="PANTHER" id="PTHR23055:SF178">
    <property type="entry name" value="NEUROCALCIN HOMOLOG"/>
    <property type="match status" value="1"/>
</dbReference>
<feature type="domain" description="EF-hand" evidence="8">
    <location>
        <begin position="60"/>
        <end position="95"/>
    </location>
</feature>
<evidence type="ECO:0000256" key="3">
    <source>
        <dbReference type="ARBA" id="ARBA00022723"/>
    </source>
</evidence>
<evidence type="ECO:0000259" key="8">
    <source>
        <dbReference type="PROSITE" id="PS50222"/>
    </source>
</evidence>
<dbReference type="PROSITE" id="PS50222">
    <property type="entry name" value="EF_HAND_2"/>
    <property type="match status" value="3"/>
</dbReference>
<keyword evidence="3" id="KW-0479">Metal-binding</keyword>
<evidence type="ECO:0000256" key="7">
    <source>
        <dbReference type="ARBA" id="ARBA00071944"/>
    </source>
</evidence>
<dbReference type="GO" id="GO:0005829">
    <property type="term" value="C:cytosol"/>
    <property type="evidence" value="ECO:0007669"/>
    <property type="project" value="TreeGrafter"/>
</dbReference>
<evidence type="ECO:0000313" key="10">
    <source>
        <dbReference type="Proteomes" id="UP000268162"/>
    </source>
</evidence>
<evidence type="ECO:0000256" key="1">
    <source>
        <dbReference type="ARBA" id="ARBA00006049"/>
    </source>
</evidence>
<dbReference type="EMBL" id="ML003052">
    <property type="protein sequence ID" value="RKP34833.1"/>
    <property type="molecule type" value="Genomic_DNA"/>
</dbReference>
<accession>A0A4P9ZNH1</accession>
<keyword evidence="5" id="KW-0106">Calcium</keyword>
<dbReference type="PRINTS" id="PR00450">
    <property type="entry name" value="RECOVERIN"/>
</dbReference>
<keyword evidence="10" id="KW-1185">Reference proteome</keyword>
<keyword evidence="4" id="KW-0677">Repeat</keyword>
<proteinExistence type="inferred from homology"/>
<dbReference type="Proteomes" id="UP000268162">
    <property type="component" value="Unassembled WGS sequence"/>
</dbReference>
<dbReference type="FunFam" id="1.10.238.10:FF:000009">
    <property type="entry name" value="Visinin-like protein 1"/>
    <property type="match status" value="1"/>
</dbReference>
<dbReference type="CDD" id="cd00051">
    <property type="entry name" value="EFh"/>
    <property type="match status" value="2"/>
</dbReference>
<dbReference type="Gene3D" id="1.10.238.10">
    <property type="entry name" value="EF-hand"/>
    <property type="match status" value="1"/>
</dbReference>
<protein>
    <recommendedName>
        <fullName evidence="7">Calcium-binding protein NCS-1</fullName>
    </recommendedName>
</protein>
<reference evidence="10" key="1">
    <citation type="journal article" date="2018" name="Nat. Microbiol.">
        <title>Leveraging single-cell genomics to expand the fungal tree of life.</title>
        <authorList>
            <person name="Ahrendt S.R."/>
            <person name="Quandt C.A."/>
            <person name="Ciobanu D."/>
            <person name="Clum A."/>
            <person name="Salamov A."/>
            <person name="Andreopoulos B."/>
            <person name="Cheng J.F."/>
            <person name="Woyke T."/>
            <person name="Pelin A."/>
            <person name="Henrissat B."/>
            <person name="Reynolds N.K."/>
            <person name="Benny G.L."/>
            <person name="Smith M.E."/>
            <person name="James T.Y."/>
            <person name="Grigoriev I.V."/>
        </authorList>
    </citation>
    <scope>NUCLEOTIDE SEQUENCE [LARGE SCALE GENOMIC DNA]</scope>
    <source>
        <strain evidence="10">RSA 468</strain>
    </source>
</reference>
<dbReference type="GO" id="GO:0016020">
    <property type="term" value="C:membrane"/>
    <property type="evidence" value="ECO:0007669"/>
    <property type="project" value="TreeGrafter"/>
</dbReference>
<dbReference type="SUPFAM" id="SSF47473">
    <property type="entry name" value="EF-hand"/>
    <property type="match status" value="1"/>
</dbReference>
<evidence type="ECO:0000256" key="6">
    <source>
        <dbReference type="ARBA" id="ARBA00023288"/>
    </source>
</evidence>
<comment type="similarity">
    <text evidence="1">Belongs to the recoverin family.</text>
</comment>
<dbReference type="Pfam" id="PF13405">
    <property type="entry name" value="EF-hand_6"/>
    <property type="match status" value="1"/>
</dbReference>
<keyword evidence="6" id="KW-0449">Lipoprotein</keyword>
<dbReference type="InterPro" id="IPR011992">
    <property type="entry name" value="EF-hand-dom_pair"/>
</dbReference>
<dbReference type="AlphaFoldDB" id="A0A4P9ZNH1"/>
<keyword evidence="2" id="KW-0519">Myristate</keyword>
<feature type="domain" description="EF-hand" evidence="8">
    <location>
        <begin position="96"/>
        <end position="131"/>
    </location>
</feature>
<dbReference type="InterPro" id="IPR018247">
    <property type="entry name" value="EF_Hand_1_Ca_BS"/>
</dbReference>
<dbReference type="PANTHER" id="PTHR23055">
    <property type="entry name" value="CALCIUM BINDING PROTEINS"/>
    <property type="match status" value="1"/>
</dbReference>
<evidence type="ECO:0000256" key="4">
    <source>
        <dbReference type="ARBA" id="ARBA00022737"/>
    </source>
</evidence>
<organism evidence="9 10">
    <name type="scientific">Dimargaris cristalligena</name>
    <dbReference type="NCBI Taxonomy" id="215637"/>
    <lineage>
        <taxon>Eukaryota</taxon>
        <taxon>Fungi</taxon>
        <taxon>Fungi incertae sedis</taxon>
        <taxon>Zoopagomycota</taxon>
        <taxon>Kickxellomycotina</taxon>
        <taxon>Dimargaritomycetes</taxon>
        <taxon>Dimargaritales</taxon>
        <taxon>Dimargaritaceae</taxon>
        <taxon>Dimargaris</taxon>
    </lineage>
</organism>
<dbReference type="PROSITE" id="PS00018">
    <property type="entry name" value="EF_HAND_1"/>
    <property type="match status" value="3"/>
</dbReference>
<dbReference type="OrthoDB" id="191686at2759"/>
<evidence type="ECO:0000256" key="2">
    <source>
        <dbReference type="ARBA" id="ARBA00022707"/>
    </source>
</evidence>